<dbReference type="PANTHER" id="PTHR12126:SF11">
    <property type="entry name" value="NADH DEHYDROGENASE [UBIQUINONE] 1 ALPHA SUBCOMPLEX SUBUNIT 9, MITOCHONDRIAL"/>
    <property type="match status" value="1"/>
</dbReference>
<dbReference type="InterPro" id="IPR036291">
    <property type="entry name" value="NAD(P)-bd_dom_sf"/>
</dbReference>
<organism evidence="2 3">
    <name type="scientific">Cyanidium caldarium</name>
    <name type="common">Red alga</name>
    <dbReference type="NCBI Taxonomy" id="2771"/>
    <lineage>
        <taxon>Eukaryota</taxon>
        <taxon>Rhodophyta</taxon>
        <taxon>Bangiophyceae</taxon>
        <taxon>Cyanidiales</taxon>
        <taxon>Cyanidiaceae</taxon>
        <taxon>Cyanidium</taxon>
    </lineage>
</organism>
<gene>
    <name evidence="2" type="ORF">CDCA_CDCA20G4792</name>
</gene>
<dbReference type="CDD" id="cd05271">
    <property type="entry name" value="NDUFA9_like_SDR_a"/>
    <property type="match status" value="1"/>
</dbReference>
<feature type="domain" description="NAD-dependent epimerase/dehydratase" evidence="1">
    <location>
        <begin position="7"/>
        <end position="226"/>
    </location>
</feature>
<name>A0AAV9J2G2_CYACA</name>
<keyword evidence="3" id="KW-1185">Reference proteome</keyword>
<protein>
    <recommendedName>
        <fullName evidence="1">NAD-dependent epimerase/dehydratase domain-containing protein</fullName>
    </recommendedName>
</protein>
<evidence type="ECO:0000313" key="3">
    <source>
        <dbReference type="Proteomes" id="UP001301350"/>
    </source>
</evidence>
<dbReference type="GO" id="GO:0044877">
    <property type="term" value="F:protein-containing complex binding"/>
    <property type="evidence" value="ECO:0007669"/>
    <property type="project" value="TreeGrafter"/>
</dbReference>
<accession>A0AAV9J2G2</accession>
<evidence type="ECO:0000313" key="2">
    <source>
        <dbReference type="EMBL" id="KAK4538767.1"/>
    </source>
</evidence>
<proteinExistence type="predicted"/>
<evidence type="ECO:0000259" key="1">
    <source>
        <dbReference type="Pfam" id="PF01370"/>
    </source>
</evidence>
<dbReference type="SUPFAM" id="SSF51735">
    <property type="entry name" value="NAD(P)-binding Rossmann-fold domains"/>
    <property type="match status" value="1"/>
</dbReference>
<dbReference type="Pfam" id="PF01370">
    <property type="entry name" value="Epimerase"/>
    <property type="match status" value="1"/>
</dbReference>
<dbReference type="EMBL" id="JANCYW010000020">
    <property type="protein sequence ID" value="KAK4538767.1"/>
    <property type="molecule type" value="Genomic_DNA"/>
</dbReference>
<dbReference type="InterPro" id="IPR051207">
    <property type="entry name" value="ComplexI_NDUFA9_subunit"/>
</dbReference>
<comment type="caution">
    <text evidence="2">The sequence shown here is derived from an EMBL/GenBank/DDBJ whole genome shotgun (WGS) entry which is preliminary data.</text>
</comment>
<dbReference type="Gene3D" id="3.40.50.720">
    <property type="entry name" value="NAD(P)-binding Rossmann-like Domain"/>
    <property type="match status" value="1"/>
</dbReference>
<sequence length="351" mass="38453">MTQPVSITIFGGGGFVGRYLVRALVKTVSSPGGAAADGWHRIRIVARDAERVRREWNASRDAVIARVSLSGSVSFVSADVANEEAVRRALDPMPQSVVNLAGILYETPPWQTFERVHVQGAENIAQAVSGQRDTIVTQVSAIGADFTAADSQYARSKGLAEEALHSHLGGRVVLLRPSVIFGEEDQLFRRFRDMARLSPFLPLVGGGWTRFQPVHVEDVAQALLRCVLPERRAQRVQRSVGDGESLDEPRHLYELGGRDVVTFREMMEKLLQVTGMRRLLLPIPFTVAEWQASAFEAVHRLVPGIPPLLTHDQVAMLRRDNVVSPGACGLTELGVEAPRGLDAVSLAYLAR</sequence>
<dbReference type="Proteomes" id="UP001301350">
    <property type="component" value="Unassembled WGS sequence"/>
</dbReference>
<dbReference type="PANTHER" id="PTHR12126">
    <property type="entry name" value="NADH-UBIQUINONE OXIDOREDUCTASE 39 KDA SUBUNIT-RELATED"/>
    <property type="match status" value="1"/>
</dbReference>
<reference evidence="2 3" key="1">
    <citation type="submission" date="2022-07" db="EMBL/GenBank/DDBJ databases">
        <title>Genome-wide signatures of adaptation to extreme environments.</title>
        <authorList>
            <person name="Cho C.H."/>
            <person name="Yoon H.S."/>
        </authorList>
    </citation>
    <scope>NUCLEOTIDE SEQUENCE [LARGE SCALE GENOMIC DNA]</scope>
    <source>
        <strain evidence="2 3">DBV 063 E5</strain>
    </source>
</reference>
<dbReference type="AlphaFoldDB" id="A0AAV9J2G2"/>
<dbReference type="InterPro" id="IPR001509">
    <property type="entry name" value="Epimerase_deHydtase"/>
</dbReference>